<dbReference type="InterPro" id="IPR027417">
    <property type="entry name" value="P-loop_NTPase"/>
</dbReference>
<evidence type="ECO:0000256" key="2">
    <source>
        <dbReference type="ARBA" id="ARBA00022448"/>
    </source>
</evidence>
<dbReference type="InterPro" id="IPR050352">
    <property type="entry name" value="ABCG_transporters"/>
</dbReference>
<evidence type="ECO:0000313" key="8">
    <source>
        <dbReference type="EMBL" id="TGO24451.1"/>
    </source>
</evidence>
<evidence type="ECO:0000256" key="1">
    <source>
        <dbReference type="ARBA" id="ARBA00004141"/>
    </source>
</evidence>
<feature type="domain" description="ABC transporter family G" evidence="7">
    <location>
        <begin position="129"/>
        <end position="186"/>
    </location>
</feature>
<keyword evidence="4" id="KW-1133">Transmembrane helix</keyword>
<keyword evidence="3" id="KW-0812">Transmembrane</keyword>
<dbReference type="InterPro" id="IPR003439">
    <property type="entry name" value="ABC_transporter-like_ATP-bd"/>
</dbReference>
<dbReference type="Proteomes" id="UP000297910">
    <property type="component" value="Unassembled WGS sequence"/>
</dbReference>
<keyword evidence="2" id="KW-0813">Transport</keyword>
<dbReference type="GO" id="GO:0140359">
    <property type="term" value="F:ABC-type transporter activity"/>
    <property type="evidence" value="ECO:0007669"/>
    <property type="project" value="InterPro"/>
</dbReference>
<evidence type="ECO:0000259" key="7">
    <source>
        <dbReference type="Pfam" id="PF19055"/>
    </source>
</evidence>
<dbReference type="EMBL" id="PQXI01000102">
    <property type="protein sequence ID" value="TGO24451.1"/>
    <property type="molecule type" value="Genomic_DNA"/>
</dbReference>
<comment type="subcellular location">
    <subcellularLocation>
        <location evidence="1">Membrane</location>
        <topology evidence="1">Multi-pass membrane protein</topology>
    </subcellularLocation>
</comment>
<sequence length="186" mass="20328">MRVVYSTLNFSADQTRFKKIIGYVPQDDVVVSELTLPVNILHSARRIDDLLSCLGLNHSQNILVGDPSEPVISEGQRKRVSIGIKLAAALLALILDEPTSGLDATSALSIIGLLKALCRLGINVKCLLHQPRLEHFQSLDKLLLLASGQETYFAKAPDLIEYFENVGFSVSKQCNPADLLMDILSG</sequence>
<organism evidence="8 9">
    <name type="scientific">Botrytis paeoniae</name>
    <dbReference type="NCBI Taxonomy" id="278948"/>
    <lineage>
        <taxon>Eukaryota</taxon>
        <taxon>Fungi</taxon>
        <taxon>Dikarya</taxon>
        <taxon>Ascomycota</taxon>
        <taxon>Pezizomycotina</taxon>
        <taxon>Leotiomycetes</taxon>
        <taxon>Helotiales</taxon>
        <taxon>Sclerotiniaceae</taxon>
        <taxon>Botrytis</taxon>
    </lineage>
</organism>
<dbReference type="GO" id="GO:0016887">
    <property type="term" value="F:ATP hydrolysis activity"/>
    <property type="evidence" value="ECO:0007669"/>
    <property type="project" value="InterPro"/>
</dbReference>
<dbReference type="SUPFAM" id="SSF52540">
    <property type="entry name" value="P-loop containing nucleoside triphosphate hydrolases"/>
    <property type="match status" value="1"/>
</dbReference>
<evidence type="ECO:0008006" key="10">
    <source>
        <dbReference type="Google" id="ProtNLM"/>
    </source>
</evidence>
<dbReference type="PANTHER" id="PTHR48041">
    <property type="entry name" value="ABC TRANSPORTER G FAMILY MEMBER 28"/>
    <property type="match status" value="1"/>
</dbReference>
<dbReference type="Gene3D" id="3.40.50.300">
    <property type="entry name" value="P-loop containing nucleotide triphosphate hydrolases"/>
    <property type="match status" value="1"/>
</dbReference>
<name>A0A4Z1FS10_9HELO</name>
<evidence type="ECO:0000256" key="3">
    <source>
        <dbReference type="ARBA" id="ARBA00022692"/>
    </source>
</evidence>
<keyword evidence="9" id="KW-1185">Reference proteome</keyword>
<evidence type="ECO:0000259" key="6">
    <source>
        <dbReference type="Pfam" id="PF00005"/>
    </source>
</evidence>
<feature type="domain" description="ABC transporter" evidence="6">
    <location>
        <begin position="13"/>
        <end position="100"/>
    </location>
</feature>
<dbReference type="InterPro" id="IPR043926">
    <property type="entry name" value="ABCG_dom"/>
</dbReference>
<keyword evidence="5" id="KW-0472">Membrane</keyword>
<dbReference type="Pfam" id="PF00005">
    <property type="entry name" value="ABC_tran"/>
    <property type="match status" value="1"/>
</dbReference>
<proteinExistence type="predicted"/>
<comment type="caution">
    <text evidence="8">The sequence shown here is derived from an EMBL/GenBank/DDBJ whole genome shotgun (WGS) entry which is preliminary data.</text>
</comment>
<evidence type="ECO:0000313" key="9">
    <source>
        <dbReference type="Proteomes" id="UP000297910"/>
    </source>
</evidence>
<reference evidence="8 9" key="1">
    <citation type="submission" date="2017-12" db="EMBL/GenBank/DDBJ databases">
        <title>Comparative genomics of Botrytis spp.</title>
        <authorList>
            <person name="Valero-Jimenez C.A."/>
            <person name="Tapia P."/>
            <person name="Veloso J."/>
            <person name="Silva-Moreno E."/>
            <person name="Staats M."/>
            <person name="Valdes J.H."/>
            <person name="Van Kan J.A.L."/>
        </authorList>
    </citation>
    <scope>NUCLEOTIDE SEQUENCE [LARGE SCALE GENOMIC DNA]</scope>
    <source>
        <strain evidence="8 9">Bp0003</strain>
    </source>
</reference>
<dbReference type="GO" id="GO:0016020">
    <property type="term" value="C:membrane"/>
    <property type="evidence" value="ECO:0007669"/>
    <property type="project" value="UniProtKB-SubCell"/>
</dbReference>
<accession>A0A4Z1FS10</accession>
<evidence type="ECO:0000256" key="5">
    <source>
        <dbReference type="ARBA" id="ARBA00023136"/>
    </source>
</evidence>
<dbReference type="AlphaFoldDB" id="A0A4Z1FS10"/>
<evidence type="ECO:0000256" key="4">
    <source>
        <dbReference type="ARBA" id="ARBA00022989"/>
    </source>
</evidence>
<dbReference type="PANTHER" id="PTHR48041:SF91">
    <property type="entry name" value="ABC TRANSPORTER G FAMILY MEMBER 28"/>
    <property type="match status" value="1"/>
</dbReference>
<dbReference type="Pfam" id="PF19055">
    <property type="entry name" value="ABC2_membrane_7"/>
    <property type="match status" value="1"/>
</dbReference>
<gene>
    <name evidence="8" type="ORF">BPAE_0102g00130</name>
</gene>
<protein>
    <recommendedName>
        <fullName evidence="10">ABC transporter domain-containing protein</fullName>
    </recommendedName>
</protein>
<dbReference type="GO" id="GO:0005524">
    <property type="term" value="F:ATP binding"/>
    <property type="evidence" value="ECO:0007669"/>
    <property type="project" value="InterPro"/>
</dbReference>